<dbReference type="GeneID" id="97999762"/>
<keyword evidence="1" id="KW-0540">Nuclease</keyword>
<dbReference type="STRING" id="445971.ANASTE_00884"/>
<dbReference type="HOGENOM" id="CLU_064503_0_0_9"/>
<protein>
    <submittedName>
        <fullName evidence="1">HpaII restriction endonuclease</fullName>
    </submittedName>
</protein>
<dbReference type="GO" id="GO:0004519">
    <property type="term" value="F:endonuclease activity"/>
    <property type="evidence" value="ECO:0007669"/>
    <property type="project" value="UniProtKB-KW"/>
</dbReference>
<dbReference type="eggNOG" id="ENOG502Z803">
    <property type="taxonomic scope" value="Bacteria"/>
</dbReference>
<comment type="caution">
    <text evidence="1">The sequence shown here is derived from an EMBL/GenBank/DDBJ whole genome shotgun (WGS) entry which is preliminary data.</text>
</comment>
<gene>
    <name evidence="1" type="ORF">ANASTE_00884</name>
</gene>
<evidence type="ECO:0000313" key="1">
    <source>
        <dbReference type="EMBL" id="EDS73164.1"/>
    </source>
</evidence>
<dbReference type="EMBL" id="ABIL02000005">
    <property type="protein sequence ID" value="EDS73164.1"/>
    <property type="molecule type" value="Genomic_DNA"/>
</dbReference>
<keyword evidence="1" id="KW-0378">Hydrolase</keyword>
<proteinExistence type="predicted"/>
<dbReference type="AlphaFoldDB" id="B1C827"/>
<name>B1C827_9FIRM</name>
<accession>B1C827</accession>
<keyword evidence="1" id="KW-0255">Endonuclease</keyword>
<evidence type="ECO:0000313" key="2">
    <source>
        <dbReference type="Proteomes" id="UP000005178"/>
    </source>
</evidence>
<organism evidence="1 2">
    <name type="scientific">Anaerofustis stercorihominis DSM 17244</name>
    <dbReference type="NCBI Taxonomy" id="445971"/>
    <lineage>
        <taxon>Bacteria</taxon>
        <taxon>Bacillati</taxon>
        <taxon>Bacillota</taxon>
        <taxon>Clostridia</taxon>
        <taxon>Eubacteriales</taxon>
        <taxon>Eubacteriaceae</taxon>
        <taxon>Anaerofustis</taxon>
    </lineage>
</organism>
<reference evidence="1" key="1">
    <citation type="submission" date="2008-01" db="EMBL/GenBank/DDBJ databases">
        <authorList>
            <person name="Fulton L."/>
            <person name="Clifton S."/>
            <person name="Fulton B."/>
            <person name="Xu J."/>
            <person name="Minx P."/>
            <person name="Pepin K.H."/>
            <person name="Johnson M."/>
            <person name="Thiruvilangam P."/>
            <person name="Bhonagiri V."/>
            <person name="Nash W.E."/>
            <person name="Mardis E.R."/>
            <person name="Wilson R.K."/>
        </authorList>
    </citation>
    <scope>NUCLEOTIDE SEQUENCE [LARGE SCALE GENOMIC DNA]</scope>
    <source>
        <strain evidence="1">DSM 17244</strain>
    </source>
</reference>
<dbReference type="Pfam" id="PF09561">
    <property type="entry name" value="RE_HpaII"/>
    <property type="match status" value="1"/>
</dbReference>
<dbReference type="RefSeq" id="WP_007049328.1">
    <property type="nucleotide sequence ID" value="NZ_DS560015.1"/>
</dbReference>
<dbReference type="Proteomes" id="UP000005178">
    <property type="component" value="Unassembled WGS sequence"/>
</dbReference>
<reference evidence="1" key="2">
    <citation type="submission" date="2013-08" db="EMBL/GenBank/DDBJ databases">
        <title>Draft genome sequence of Anaerofustis stercorihominis (DSM 17244).</title>
        <authorList>
            <person name="Sudarsanam P."/>
            <person name="Ley R."/>
            <person name="Guruge J."/>
            <person name="Turnbaugh P.J."/>
            <person name="Mahowald M."/>
            <person name="Liep D."/>
            <person name="Gordon J."/>
        </authorList>
    </citation>
    <scope>NUCLEOTIDE SEQUENCE</scope>
    <source>
        <strain evidence="1">DSM 17244</strain>
    </source>
</reference>
<sequence length="376" mass="43138">MTDKNSGNKGEWSEVYTFLYLLSKGRLYGADSELNRLEDVFYDIIKIIRHEKKGVLNFIVSENEKDIEIVDGNDNHLITLQMSEFDKKANLLLNKIINQKTAGAFEVPEITDFLNKINCFKLKAPSKDKSDITLKVHDFHTGIDPTLGFSIKSRLGKPSTLLNAGKNTNFIYKLNGNFTDDDMNKVNSMVHIKKTKKGEKVETAIGERLSYILSKDIKLTHFDISGKNFKNNLILIDTMLPNIISNMLLEYYSTGVSNIKILLDKIIEENPLNFDLSENHPFYSYKFKKFITESALGMLPGTVWTGKANATGGYIVVKEDGDVLCYHLYNRNEFEDYLLNNTRFERASASRHDFAKVYKINNDYFINLNLQIRFIK</sequence>
<dbReference type="OrthoDB" id="1551452at2"/>
<dbReference type="InterPro" id="IPR019062">
    <property type="entry name" value="Restrct_endonuc_II_HpaII"/>
</dbReference>
<dbReference type="REBASE" id="29967">
    <property type="entry name" value="Ast17244ORF884P"/>
</dbReference>
<keyword evidence="2" id="KW-1185">Reference proteome</keyword>